<feature type="domain" description="PPM-type phosphatase" evidence="3">
    <location>
        <begin position="143"/>
        <end position="369"/>
    </location>
</feature>
<organism evidence="4 5">
    <name type="scientific">Streptomyces hesseae</name>
    <dbReference type="NCBI Taxonomy" id="3075519"/>
    <lineage>
        <taxon>Bacteria</taxon>
        <taxon>Bacillati</taxon>
        <taxon>Actinomycetota</taxon>
        <taxon>Actinomycetes</taxon>
        <taxon>Kitasatosporales</taxon>
        <taxon>Streptomycetaceae</taxon>
        <taxon>Streptomyces</taxon>
    </lineage>
</organism>
<dbReference type="Proteomes" id="UP001180531">
    <property type="component" value="Unassembled WGS sequence"/>
</dbReference>
<keyword evidence="2" id="KW-0812">Transmembrane</keyword>
<evidence type="ECO:0000313" key="5">
    <source>
        <dbReference type="Proteomes" id="UP001180531"/>
    </source>
</evidence>
<evidence type="ECO:0000259" key="3">
    <source>
        <dbReference type="SMART" id="SM00331"/>
    </source>
</evidence>
<accession>A0ABU2SJX9</accession>
<evidence type="ECO:0000256" key="2">
    <source>
        <dbReference type="SAM" id="Phobius"/>
    </source>
</evidence>
<reference evidence="4" key="1">
    <citation type="submission" date="2024-05" db="EMBL/GenBank/DDBJ databases">
        <title>30 novel species of actinomycetes from the DSMZ collection.</title>
        <authorList>
            <person name="Nouioui I."/>
        </authorList>
    </citation>
    <scope>NUCLEOTIDE SEQUENCE</scope>
    <source>
        <strain evidence="4">DSM 40473</strain>
    </source>
</reference>
<keyword evidence="2" id="KW-1133">Transmembrane helix</keyword>
<dbReference type="PANTHER" id="PTHR43156">
    <property type="entry name" value="STAGE II SPORULATION PROTEIN E-RELATED"/>
    <property type="match status" value="1"/>
</dbReference>
<dbReference type="RefSeq" id="WP_311607891.1">
    <property type="nucleotide sequence ID" value="NZ_JAVRFI010000002.1"/>
</dbReference>
<keyword evidence="5" id="KW-1185">Reference proteome</keyword>
<dbReference type="Gene3D" id="3.60.40.10">
    <property type="entry name" value="PPM-type phosphatase domain"/>
    <property type="match status" value="1"/>
</dbReference>
<name>A0ABU2SJX9_9ACTN</name>
<dbReference type="SUPFAM" id="SSF81606">
    <property type="entry name" value="PP2C-like"/>
    <property type="match status" value="1"/>
</dbReference>
<protein>
    <submittedName>
        <fullName evidence="4">PP2C family protein-serine/threonine phosphatase</fullName>
        <ecNumber evidence="4">3.1.3.16</ecNumber>
    </submittedName>
</protein>
<dbReference type="EMBL" id="JAVRFI010000002">
    <property type="protein sequence ID" value="MDT0448214.1"/>
    <property type="molecule type" value="Genomic_DNA"/>
</dbReference>
<keyword evidence="2" id="KW-0472">Membrane</keyword>
<feature type="transmembrane region" description="Helical" evidence="2">
    <location>
        <begin position="20"/>
        <end position="38"/>
    </location>
</feature>
<gene>
    <name evidence="4" type="ORF">RM609_03725</name>
</gene>
<evidence type="ECO:0000256" key="1">
    <source>
        <dbReference type="ARBA" id="ARBA00022801"/>
    </source>
</evidence>
<dbReference type="PANTHER" id="PTHR43156:SF2">
    <property type="entry name" value="STAGE II SPORULATION PROTEIN E"/>
    <property type="match status" value="1"/>
</dbReference>
<evidence type="ECO:0000313" key="4">
    <source>
        <dbReference type="EMBL" id="MDT0448214.1"/>
    </source>
</evidence>
<dbReference type="SMART" id="SM00331">
    <property type="entry name" value="PP2C_SIG"/>
    <property type="match status" value="1"/>
</dbReference>
<dbReference type="GO" id="GO:0004722">
    <property type="term" value="F:protein serine/threonine phosphatase activity"/>
    <property type="evidence" value="ECO:0007669"/>
    <property type="project" value="UniProtKB-EC"/>
</dbReference>
<feature type="transmembrane region" description="Helical" evidence="2">
    <location>
        <begin position="91"/>
        <end position="108"/>
    </location>
</feature>
<comment type="caution">
    <text evidence="4">The sequence shown here is derived from an EMBL/GenBank/DDBJ whole genome shotgun (WGS) entry which is preliminary data.</text>
</comment>
<dbReference type="Pfam" id="PF07228">
    <property type="entry name" value="SpoIIE"/>
    <property type="match status" value="1"/>
</dbReference>
<sequence>MHLRRPPGTPRSPGRPSRALIAVPLLIIVAVTIVDVLAPPQVHLGPFLVAAPAITASFAGPRLTGAVGVIAVVAQSVVAVIRTSLTDLNHTLQISALILISVIVTLFAHRRERHEKEMTQLRSVAEATQGVVMRPLPRRVGPLRIGSVYLAAEAEARIGGDLYAVARTAHGTRLVIGDVRGKGLEAIGDAALVLGAFRAAAHRQAELPVLVADLEGALSSGLSDPGAAREGRPHREEAFVTAAVLDVPDTEPALRLVSCGHPPPLLLRDGLVTALEVEQQGLPLGLTEFSLTGFAVESFAFGPGDLVLLYTDGVIEARDAAGRFYPLAERLASWPGGKPEALLRYLCEDLLAHSGGSLGDDAALVAVQRLREPVSRATGGPNGR</sequence>
<dbReference type="InterPro" id="IPR001932">
    <property type="entry name" value="PPM-type_phosphatase-like_dom"/>
</dbReference>
<keyword evidence="1 4" id="KW-0378">Hydrolase</keyword>
<dbReference type="EC" id="3.1.3.16" evidence="4"/>
<proteinExistence type="predicted"/>
<dbReference type="InterPro" id="IPR036457">
    <property type="entry name" value="PPM-type-like_dom_sf"/>
</dbReference>
<feature type="transmembrane region" description="Helical" evidence="2">
    <location>
        <begin position="67"/>
        <end position="85"/>
    </location>
</feature>
<dbReference type="InterPro" id="IPR052016">
    <property type="entry name" value="Bact_Sigma-Reg"/>
</dbReference>